<dbReference type="PANTHER" id="PTHR43122:SF1">
    <property type="entry name" value="IRON-SULFUR-BINDING PROTEIN"/>
    <property type="match status" value="1"/>
</dbReference>
<dbReference type="PANTHER" id="PTHR43122">
    <property type="entry name" value="FERREDOXIN SUBUNIT OF PYRUVATE:FLAVODOXIN OXIDOREDUCTASE-RELATED"/>
    <property type="match status" value="1"/>
</dbReference>
<dbReference type="EMBL" id="JABBJH010000002">
    <property type="protein sequence ID" value="NMK38137.1"/>
    <property type="molecule type" value="Genomic_DNA"/>
</dbReference>
<proteinExistence type="predicted"/>
<accession>A0A1M6QU24</accession>
<comment type="caution">
    <text evidence="1">The sequence shown here is derived from an EMBL/GenBank/DDBJ whole genome shotgun (WGS) entry which is preliminary data.</text>
</comment>
<dbReference type="PROSITE" id="PS51379">
    <property type="entry name" value="4FE4S_FER_2"/>
    <property type="match status" value="2"/>
</dbReference>
<sequence length="273" mass="29537">MNIQHVYAVYFSPTGNTKRLVCQAASEAARLFQVSCRAISLDLPEERERVRTFSAGDLVIVGGPTYAGKLPNKILPTYQEKLIGKGALALAVVTYGNRSFDNALAELCATLDGNGFRTVAAGAFVGTHAFSDALAPNRPDEDDLALMVRLTDLAVSKIRQTDGMVPHLVVDGDAQAPYYVPKGVDGQPAKFLKAKPKTDLEKCVSCGLCARQCPMGSIDLDQPSVVTGICIKCQRCVRNCPKGAKYFDDPAFLSHVKMLETTYNGRADNKIFI</sequence>
<gene>
    <name evidence="1" type="ORF">HG933_01805</name>
</gene>
<dbReference type="InterPro" id="IPR017900">
    <property type="entry name" value="4Fe4S_Fe_S_CS"/>
</dbReference>
<protein>
    <submittedName>
        <fullName evidence="1">4Fe-4S binding protein</fullName>
    </submittedName>
</protein>
<dbReference type="Proteomes" id="UP000536773">
    <property type="component" value="Unassembled WGS sequence"/>
</dbReference>
<evidence type="ECO:0000313" key="2">
    <source>
        <dbReference type="Proteomes" id="UP000536773"/>
    </source>
</evidence>
<dbReference type="RefSeq" id="WP_014016297.1">
    <property type="nucleotide sequence ID" value="NZ_AP031433.1"/>
</dbReference>
<evidence type="ECO:0000313" key="1">
    <source>
        <dbReference type="EMBL" id="NMK38137.1"/>
    </source>
</evidence>
<dbReference type="Pfam" id="PF00037">
    <property type="entry name" value="Fer4"/>
    <property type="match status" value="1"/>
</dbReference>
<dbReference type="Pfam" id="PF12800">
    <property type="entry name" value="Fer4_4"/>
    <property type="match status" value="1"/>
</dbReference>
<organism evidence="1 2">
    <name type="scientific">Megasphaera elsdenii</name>
    <dbReference type="NCBI Taxonomy" id="907"/>
    <lineage>
        <taxon>Bacteria</taxon>
        <taxon>Bacillati</taxon>
        <taxon>Bacillota</taxon>
        <taxon>Negativicutes</taxon>
        <taxon>Veillonellales</taxon>
        <taxon>Veillonellaceae</taxon>
        <taxon>Megasphaera</taxon>
    </lineage>
</organism>
<name>A0A1M6QU24_MEGEL</name>
<dbReference type="GeneID" id="97490841"/>
<dbReference type="PROSITE" id="PS00198">
    <property type="entry name" value="4FE4S_FER_1"/>
    <property type="match status" value="2"/>
</dbReference>
<reference evidence="1 2" key="1">
    <citation type="submission" date="2020-04" db="EMBL/GenBank/DDBJ databases">
        <authorList>
            <person name="Hitch T.C.A."/>
            <person name="Wylensek D."/>
            <person name="Clavel T."/>
        </authorList>
    </citation>
    <scope>NUCLEOTIDE SEQUENCE [LARGE SCALE GENOMIC DNA]</scope>
    <source>
        <strain evidence="1 2">WCA-386-APC-2A</strain>
    </source>
</reference>
<dbReference type="Gene3D" id="3.30.70.20">
    <property type="match status" value="1"/>
</dbReference>
<dbReference type="InterPro" id="IPR017896">
    <property type="entry name" value="4Fe4S_Fe-S-bd"/>
</dbReference>
<dbReference type="AlphaFoldDB" id="A0A1M6QU24"/>
<dbReference type="SUPFAM" id="SSF52218">
    <property type="entry name" value="Flavoproteins"/>
    <property type="match status" value="1"/>
</dbReference>
<dbReference type="InterPro" id="IPR029039">
    <property type="entry name" value="Flavoprotein-like_sf"/>
</dbReference>
<dbReference type="SMR" id="A0A1M6QU24"/>
<dbReference type="Gene3D" id="3.40.50.360">
    <property type="match status" value="1"/>
</dbReference>
<dbReference type="SUPFAM" id="SSF54862">
    <property type="entry name" value="4Fe-4S ferredoxins"/>
    <property type="match status" value="1"/>
</dbReference>